<feature type="compositionally biased region" description="Polar residues" evidence="1">
    <location>
        <begin position="50"/>
        <end position="71"/>
    </location>
</feature>
<gene>
    <name evidence="2" type="ORF">N0F65_003594</name>
</gene>
<keyword evidence="3" id="KW-1185">Reference proteome</keyword>
<evidence type="ECO:0000256" key="1">
    <source>
        <dbReference type="SAM" id="MobiDB-lite"/>
    </source>
</evidence>
<reference evidence="2" key="2">
    <citation type="journal article" date="2023" name="Microbiol Resour">
        <title>Decontamination and Annotation of the Draft Genome Sequence of the Oomycete Lagenidium giganteum ARSEF 373.</title>
        <authorList>
            <person name="Morgan W.R."/>
            <person name="Tartar A."/>
        </authorList>
    </citation>
    <scope>NUCLEOTIDE SEQUENCE</scope>
    <source>
        <strain evidence="2">ARSEF 373</strain>
    </source>
</reference>
<proteinExistence type="predicted"/>
<dbReference type="EMBL" id="DAKRPA010000060">
    <property type="protein sequence ID" value="DBA00665.1"/>
    <property type="molecule type" value="Genomic_DNA"/>
</dbReference>
<sequence length="71" mass="7463">MLNSVVRRSRSIVLVPRGIGSSSSQILPSKTGQILRDDSRRATAMKLSQPRGSTTSSASSTVKLTSTTSIG</sequence>
<feature type="region of interest" description="Disordered" evidence="1">
    <location>
        <begin position="42"/>
        <end position="71"/>
    </location>
</feature>
<evidence type="ECO:0000313" key="3">
    <source>
        <dbReference type="Proteomes" id="UP001146120"/>
    </source>
</evidence>
<evidence type="ECO:0000313" key="2">
    <source>
        <dbReference type="EMBL" id="DBA00665.1"/>
    </source>
</evidence>
<dbReference type="Proteomes" id="UP001146120">
    <property type="component" value="Unassembled WGS sequence"/>
</dbReference>
<dbReference type="AlphaFoldDB" id="A0AAV2Z7P3"/>
<organism evidence="2 3">
    <name type="scientific">Lagenidium giganteum</name>
    <dbReference type="NCBI Taxonomy" id="4803"/>
    <lineage>
        <taxon>Eukaryota</taxon>
        <taxon>Sar</taxon>
        <taxon>Stramenopiles</taxon>
        <taxon>Oomycota</taxon>
        <taxon>Peronosporomycetes</taxon>
        <taxon>Pythiales</taxon>
        <taxon>Pythiaceae</taxon>
    </lineage>
</organism>
<comment type="caution">
    <text evidence="2">The sequence shown here is derived from an EMBL/GenBank/DDBJ whole genome shotgun (WGS) entry which is preliminary data.</text>
</comment>
<accession>A0AAV2Z7P3</accession>
<name>A0AAV2Z7P3_9STRA</name>
<reference evidence="2" key="1">
    <citation type="submission" date="2022-11" db="EMBL/GenBank/DDBJ databases">
        <authorList>
            <person name="Morgan W.R."/>
            <person name="Tartar A."/>
        </authorList>
    </citation>
    <scope>NUCLEOTIDE SEQUENCE</scope>
    <source>
        <strain evidence="2">ARSEF 373</strain>
    </source>
</reference>
<protein>
    <submittedName>
        <fullName evidence="2">Uncharacterized protein</fullName>
    </submittedName>
</protein>